<dbReference type="OMA" id="SIHIQDN"/>
<proteinExistence type="predicted"/>
<dbReference type="EMBL" id="HE573023">
    <property type="protein sequence ID" value="CCC48847.1"/>
    <property type="molecule type" value="Genomic_DNA"/>
</dbReference>
<sequence>MEGAQVKELVQKWRALSERLNAKNKELETMRETVVDLEREFGRTVQNWSMEKANIENTISLVGEQVCEKEEELKSIVRDMTALQQKVDEKRQRNEEQLKLLNRRREAVTRKIQILEEEEKESKERLRVFREAREESRRHILNAIRKIEDAEPQEKVSHQQQVRQLRARIAEVEAKNKEEKSAWAYEIAMSEWNNKRNACRWLKEESEAAENEKGLWSAIVKEANGLACDDQIAELHALGAVLSC</sequence>
<dbReference type="VEuPathDB" id="TriTrypDB:TvY486_0701840"/>
<reference evidence="2" key="1">
    <citation type="journal article" date="2012" name="Proc. Natl. Acad. Sci. U.S.A.">
        <title>Antigenic diversity is generated by distinct evolutionary mechanisms in African trypanosome species.</title>
        <authorList>
            <person name="Jackson A.P."/>
            <person name="Berry A."/>
            <person name="Aslett M."/>
            <person name="Allison H.C."/>
            <person name="Burton P."/>
            <person name="Vavrova-Anderson J."/>
            <person name="Brown R."/>
            <person name="Browne H."/>
            <person name="Corton N."/>
            <person name="Hauser H."/>
            <person name="Gamble J."/>
            <person name="Gilderthorp R."/>
            <person name="Marcello L."/>
            <person name="McQuillan J."/>
            <person name="Otto T.D."/>
            <person name="Quail M.A."/>
            <person name="Sanders M.J."/>
            <person name="van Tonder A."/>
            <person name="Ginger M.L."/>
            <person name="Field M.C."/>
            <person name="Barry J.D."/>
            <person name="Hertz-Fowler C."/>
            <person name="Berriman M."/>
        </authorList>
    </citation>
    <scope>NUCLEOTIDE SEQUENCE</scope>
    <source>
        <strain evidence="2">Y486</strain>
    </source>
</reference>
<gene>
    <name evidence="2" type="ORF">TVY486_0701840</name>
</gene>
<keyword evidence="1" id="KW-0175">Coiled coil</keyword>
<feature type="coiled-coil region" evidence="1">
    <location>
        <begin position="73"/>
        <end position="182"/>
    </location>
</feature>
<name>G0TY02_TRYVY</name>
<dbReference type="AlphaFoldDB" id="G0TY02"/>
<protein>
    <submittedName>
        <fullName evidence="2">Uncharacterized protein</fullName>
    </submittedName>
</protein>
<feature type="coiled-coil region" evidence="1">
    <location>
        <begin position="10"/>
        <end position="40"/>
    </location>
</feature>
<evidence type="ECO:0000313" key="2">
    <source>
        <dbReference type="EMBL" id="CCC48847.1"/>
    </source>
</evidence>
<accession>G0TY02</accession>
<evidence type="ECO:0000256" key="1">
    <source>
        <dbReference type="SAM" id="Coils"/>
    </source>
</evidence>
<organism evidence="2">
    <name type="scientific">Trypanosoma vivax (strain Y486)</name>
    <dbReference type="NCBI Taxonomy" id="1055687"/>
    <lineage>
        <taxon>Eukaryota</taxon>
        <taxon>Discoba</taxon>
        <taxon>Euglenozoa</taxon>
        <taxon>Kinetoplastea</taxon>
        <taxon>Metakinetoplastina</taxon>
        <taxon>Trypanosomatida</taxon>
        <taxon>Trypanosomatidae</taxon>
        <taxon>Trypanosoma</taxon>
        <taxon>Duttonella</taxon>
    </lineage>
</organism>